<reference evidence="3" key="1">
    <citation type="journal article" date="2017" name="Nat. Ecol. Evol.">
        <title>Genome expansion and lineage-specific genetic innovations in the forest pathogenic fungi Armillaria.</title>
        <authorList>
            <person name="Sipos G."/>
            <person name="Prasanna A.N."/>
            <person name="Walter M.C."/>
            <person name="O'Connor E."/>
            <person name="Balint B."/>
            <person name="Krizsan K."/>
            <person name="Kiss B."/>
            <person name="Hess J."/>
            <person name="Varga T."/>
            <person name="Slot J."/>
            <person name="Riley R."/>
            <person name="Boka B."/>
            <person name="Rigling D."/>
            <person name="Barry K."/>
            <person name="Lee J."/>
            <person name="Mihaltcheva S."/>
            <person name="LaButti K."/>
            <person name="Lipzen A."/>
            <person name="Waldron R."/>
            <person name="Moloney N.M."/>
            <person name="Sperisen C."/>
            <person name="Kredics L."/>
            <person name="Vagvoelgyi C."/>
            <person name="Patrignani A."/>
            <person name="Fitzpatrick D."/>
            <person name="Nagy I."/>
            <person name="Doyle S."/>
            <person name="Anderson J.B."/>
            <person name="Grigoriev I.V."/>
            <person name="Gueldener U."/>
            <person name="Muensterkoetter M."/>
            <person name="Nagy L.G."/>
        </authorList>
    </citation>
    <scope>NUCLEOTIDE SEQUENCE [LARGE SCALE GENOMIC DNA]</scope>
    <source>
        <strain evidence="3">C18/9</strain>
    </source>
</reference>
<evidence type="ECO:0000256" key="1">
    <source>
        <dbReference type="SAM" id="MobiDB-lite"/>
    </source>
</evidence>
<keyword evidence="3" id="KW-1185">Reference proteome</keyword>
<evidence type="ECO:0000313" key="2">
    <source>
        <dbReference type="EMBL" id="SJL07842.1"/>
    </source>
</evidence>
<feature type="region of interest" description="Disordered" evidence="1">
    <location>
        <begin position="96"/>
        <end position="119"/>
    </location>
</feature>
<gene>
    <name evidence="2" type="ORF">ARMOST_11195</name>
</gene>
<protein>
    <submittedName>
        <fullName evidence="2">Uncharacterized protein</fullName>
    </submittedName>
</protein>
<evidence type="ECO:0000313" key="3">
    <source>
        <dbReference type="Proteomes" id="UP000219338"/>
    </source>
</evidence>
<name>A0A284RGH7_ARMOS</name>
<sequence>MHLVARVDLYPSSVQSHSVFHKTCRGIVHEMYISLGTLAPTSAAVGTGTARISATAVGAKFESCQKDRHTFGSYGLAGYLVISRTSQPAITVITREKEKQKKNSRPSRNPKASEFQTTTATATFTYRPSQVLATIVLPPSTHTIDIMSGHFT</sequence>
<dbReference type="Proteomes" id="UP000219338">
    <property type="component" value="Unassembled WGS sequence"/>
</dbReference>
<accession>A0A284RGH7</accession>
<proteinExistence type="predicted"/>
<organism evidence="2 3">
    <name type="scientific">Armillaria ostoyae</name>
    <name type="common">Armillaria root rot fungus</name>
    <dbReference type="NCBI Taxonomy" id="47428"/>
    <lineage>
        <taxon>Eukaryota</taxon>
        <taxon>Fungi</taxon>
        <taxon>Dikarya</taxon>
        <taxon>Basidiomycota</taxon>
        <taxon>Agaricomycotina</taxon>
        <taxon>Agaricomycetes</taxon>
        <taxon>Agaricomycetidae</taxon>
        <taxon>Agaricales</taxon>
        <taxon>Marasmiineae</taxon>
        <taxon>Physalacriaceae</taxon>
        <taxon>Armillaria</taxon>
    </lineage>
</organism>
<dbReference type="EMBL" id="FUEG01000008">
    <property type="protein sequence ID" value="SJL07842.1"/>
    <property type="molecule type" value="Genomic_DNA"/>
</dbReference>
<dbReference type="AlphaFoldDB" id="A0A284RGH7"/>